<evidence type="ECO:0000256" key="1">
    <source>
        <dbReference type="ARBA" id="ARBA00022801"/>
    </source>
</evidence>
<dbReference type="InterPro" id="IPR013094">
    <property type="entry name" value="AB_hydrolase_3"/>
</dbReference>
<dbReference type="InterPro" id="IPR029058">
    <property type="entry name" value="AB_hydrolase_fold"/>
</dbReference>
<dbReference type="InterPro" id="IPR050300">
    <property type="entry name" value="GDXG_lipolytic_enzyme"/>
</dbReference>
<evidence type="ECO:0000256" key="2">
    <source>
        <dbReference type="SAM" id="MobiDB-lite"/>
    </source>
</evidence>
<name>A0A448WKV5_9PLAT</name>
<dbReference type="PANTHER" id="PTHR48081:SF33">
    <property type="entry name" value="KYNURENINE FORMAMIDASE"/>
    <property type="match status" value="1"/>
</dbReference>
<dbReference type="PANTHER" id="PTHR48081">
    <property type="entry name" value="AB HYDROLASE SUPERFAMILY PROTEIN C4A8.06C"/>
    <property type="match status" value="1"/>
</dbReference>
<dbReference type="OrthoDB" id="433474at2759"/>
<accession>A0A448WKV5</accession>
<dbReference type="Gene3D" id="3.40.50.1820">
    <property type="entry name" value="alpha/beta hydrolase"/>
    <property type="match status" value="1"/>
</dbReference>
<organism evidence="4 5">
    <name type="scientific">Protopolystoma xenopodis</name>
    <dbReference type="NCBI Taxonomy" id="117903"/>
    <lineage>
        <taxon>Eukaryota</taxon>
        <taxon>Metazoa</taxon>
        <taxon>Spiralia</taxon>
        <taxon>Lophotrochozoa</taxon>
        <taxon>Platyhelminthes</taxon>
        <taxon>Monogenea</taxon>
        <taxon>Polyopisthocotylea</taxon>
        <taxon>Polystomatidea</taxon>
        <taxon>Polystomatidae</taxon>
        <taxon>Protopolystoma</taxon>
    </lineage>
</organism>
<protein>
    <recommendedName>
        <fullName evidence="3">Alpha/beta hydrolase fold-3 domain-containing protein</fullName>
    </recommendedName>
</protein>
<keyword evidence="5" id="KW-1185">Reference proteome</keyword>
<dbReference type="Pfam" id="PF07859">
    <property type="entry name" value="Abhydrolase_3"/>
    <property type="match status" value="1"/>
</dbReference>
<dbReference type="GO" id="GO:0016787">
    <property type="term" value="F:hydrolase activity"/>
    <property type="evidence" value="ECO:0007669"/>
    <property type="project" value="UniProtKB-KW"/>
</dbReference>
<gene>
    <name evidence="4" type="ORF">PXEA_LOCUS7696</name>
</gene>
<evidence type="ECO:0000313" key="5">
    <source>
        <dbReference type="Proteomes" id="UP000784294"/>
    </source>
</evidence>
<dbReference type="EMBL" id="CAAALY010020541">
    <property type="protein sequence ID" value="VEL14256.1"/>
    <property type="molecule type" value="Genomic_DNA"/>
</dbReference>
<evidence type="ECO:0000313" key="4">
    <source>
        <dbReference type="EMBL" id="VEL14256.1"/>
    </source>
</evidence>
<evidence type="ECO:0000259" key="3">
    <source>
        <dbReference type="Pfam" id="PF07859"/>
    </source>
</evidence>
<sequence>MASDIGLERYYSPSQWSIPVLVDKSLTVDELLARHVRQLTLWSRQSRSSAAARADFSVSYAHDDFDTPEAGCAGDDGHRRRRRPSNPRGEEEFDWFPPDDTGPGIRQLVVYLHGGYWQELSLEQSVHFAQRITDRPNCCFASLSYLLSPWQSVEEMTRRVCVGLRRVVAWTRRRQRELAGEAEESTASRDELRVCLMGHSAGAHLALTAGLVGFESGLPADADWLACLDRMVLLSGIYDLRPLVETSVNRSGRLFKDELAAWRSSPLRWFLDRHDDRCRETVRRLATPLPDSIGLVPAGPRGRRMPDRVSYLVAWAEHDSPMFKRQSRLMAASLRADRPDADGVHEFCARGQDHFGLVESLCLPADESDMLRRLGDFLA</sequence>
<comment type="caution">
    <text evidence="4">The sequence shown here is derived from an EMBL/GenBank/DDBJ whole genome shotgun (WGS) entry which is preliminary data.</text>
</comment>
<reference evidence="4" key="1">
    <citation type="submission" date="2018-11" db="EMBL/GenBank/DDBJ databases">
        <authorList>
            <consortium name="Pathogen Informatics"/>
        </authorList>
    </citation>
    <scope>NUCLEOTIDE SEQUENCE</scope>
</reference>
<feature type="domain" description="Alpha/beta hydrolase fold-3" evidence="3">
    <location>
        <begin position="109"/>
        <end position="270"/>
    </location>
</feature>
<proteinExistence type="predicted"/>
<dbReference type="SUPFAM" id="SSF53474">
    <property type="entry name" value="alpha/beta-Hydrolases"/>
    <property type="match status" value="1"/>
</dbReference>
<dbReference type="Proteomes" id="UP000784294">
    <property type="component" value="Unassembled WGS sequence"/>
</dbReference>
<dbReference type="AlphaFoldDB" id="A0A448WKV5"/>
<keyword evidence="1" id="KW-0378">Hydrolase</keyword>
<feature type="region of interest" description="Disordered" evidence="2">
    <location>
        <begin position="67"/>
        <end position="97"/>
    </location>
</feature>